<dbReference type="GO" id="GO:0098797">
    <property type="term" value="C:plasma membrane protein complex"/>
    <property type="evidence" value="ECO:0007669"/>
    <property type="project" value="TreeGrafter"/>
</dbReference>
<keyword evidence="11" id="KW-1185">Reference proteome</keyword>
<feature type="domain" description="MacB-like periplasmic core" evidence="9">
    <location>
        <begin position="20"/>
        <end position="238"/>
    </location>
</feature>
<evidence type="ECO:0000256" key="6">
    <source>
        <dbReference type="ARBA" id="ARBA00023136"/>
    </source>
</evidence>
<feature type="transmembrane region" description="Helical" evidence="7">
    <location>
        <begin position="272"/>
        <end position="294"/>
    </location>
</feature>
<gene>
    <name evidence="10" type="ORF">DWB61_13515</name>
</gene>
<dbReference type="InterPro" id="IPR051447">
    <property type="entry name" value="Lipoprotein-release_system"/>
</dbReference>
<feature type="transmembrane region" description="Helical" evidence="7">
    <location>
        <begin position="315"/>
        <end position="344"/>
    </location>
</feature>
<evidence type="ECO:0000256" key="7">
    <source>
        <dbReference type="SAM" id="Phobius"/>
    </source>
</evidence>
<comment type="similarity">
    <text evidence="2">Belongs to the ABC-4 integral membrane protein family. LolC/E subfamily.</text>
</comment>
<accession>A0A425XYJ8</accession>
<protein>
    <submittedName>
        <fullName evidence="10">ABC transporter permease</fullName>
    </submittedName>
</protein>
<reference evidence="10 11" key="1">
    <citation type="submission" date="2018-07" db="EMBL/GenBank/DDBJ databases">
        <title>Draft genome sequence of Ancylomarina sp. M1P.</title>
        <authorList>
            <person name="Yadav S."/>
            <person name="Villanueva L."/>
            <person name="Damste J.S.S."/>
        </authorList>
    </citation>
    <scope>NUCLEOTIDE SEQUENCE [LARGE SCALE GENOMIC DNA]</scope>
    <source>
        <strain evidence="10 11">M1P</strain>
    </source>
</reference>
<keyword evidence="3" id="KW-1003">Cell membrane</keyword>
<evidence type="ECO:0000256" key="1">
    <source>
        <dbReference type="ARBA" id="ARBA00004651"/>
    </source>
</evidence>
<dbReference type="PANTHER" id="PTHR30489:SF0">
    <property type="entry name" value="LIPOPROTEIN-RELEASING SYSTEM TRANSMEMBRANE PROTEIN LOLE"/>
    <property type="match status" value="1"/>
</dbReference>
<proteinExistence type="inferred from homology"/>
<dbReference type="GO" id="GO:0044874">
    <property type="term" value="P:lipoprotein localization to outer membrane"/>
    <property type="evidence" value="ECO:0007669"/>
    <property type="project" value="TreeGrafter"/>
</dbReference>
<evidence type="ECO:0000256" key="3">
    <source>
        <dbReference type="ARBA" id="ARBA00022475"/>
    </source>
</evidence>
<evidence type="ECO:0000259" key="8">
    <source>
        <dbReference type="Pfam" id="PF02687"/>
    </source>
</evidence>
<evidence type="ECO:0000313" key="11">
    <source>
        <dbReference type="Proteomes" id="UP000285794"/>
    </source>
</evidence>
<evidence type="ECO:0000256" key="2">
    <source>
        <dbReference type="ARBA" id="ARBA00005236"/>
    </source>
</evidence>
<keyword evidence="4 7" id="KW-0812">Transmembrane</keyword>
<dbReference type="AlphaFoldDB" id="A0A425XYJ8"/>
<dbReference type="InterPro" id="IPR025857">
    <property type="entry name" value="MacB_PCD"/>
</dbReference>
<organism evidence="10 11">
    <name type="scientific">Ancylomarina euxinus</name>
    <dbReference type="NCBI Taxonomy" id="2283627"/>
    <lineage>
        <taxon>Bacteria</taxon>
        <taxon>Pseudomonadati</taxon>
        <taxon>Bacteroidota</taxon>
        <taxon>Bacteroidia</taxon>
        <taxon>Marinilabiliales</taxon>
        <taxon>Marinifilaceae</taxon>
        <taxon>Ancylomarina</taxon>
    </lineage>
</organism>
<feature type="transmembrane region" description="Helical" evidence="7">
    <location>
        <begin position="375"/>
        <end position="396"/>
    </location>
</feature>
<feature type="domain" description="ABC3 transporter permease C-terminal" evidence="8">
    <location>
        <begin position="272"/>
        <end position="403"/>
    </location>
</feature>
<dbReference type="EMBL" id="QQWG01000015">
    <property type="protein sequence ID" value="RRG20054.1"/>
    <property type="molecule type" value="Genomic_DNA"/>
</dbReference>
<dbReference type="PANTHER" id="PTHR30489">
    <property type="entry name" value="LIPOPROTEIN-RELEASING SYSTEM TRANSMEMBRANE PROTEIN LOLE"/>
    <property type="match status" value="1"/>
</dbReference>
<evidence type="ECO:0000256" key="5">
    <source>
        <dbReference type="ARBA" id="ARBA00022989"/>
    </source>
</evidence>
<sequence length="410" mass="45942">MGITYIIMAWRNLWRNKRRTFITITSILFAMFFALVMRSMQKGSYANMVDNVVGSYTGYIQIHGADYWDKKTIDESLDASEFSEEEISELKNVKGLVPRLESFALASSENVTKGTLLTGIIPEKENVFTGLFEKIVDGKYLETGDGQVMLAEKLASYLKLGLGDTLVLISKGYHGVSAAGKYAVKGILHFPSPELNKQLVYMNLEDCQAFFGTENRLTSYVVLLGRHDPKIIAQTRDAIRKTLSQSYEVMSWEEMMPELVQIIESDNASGKIMLGILYMIIAFGIMGTIMMMTLERIREFGVMVAVGMQKFKLGLVVLFETLLMGIIGIILGSGLSMPFIYYYYLNPIRLTGDAAASIESFGVEPIMPFAWESSFYLNQALVVLVITLITGLYPFFKVIKLEPVDALKSK</sequence>
<comment type="caution">
    <text evidence="10">The sequence shown here is derived from an EMBL/GenBank/DDBJ whole genome shotgun (WGS) entry which is preliminary data.</text>
</comment>
<dbReference type="Pfam" id="PF02687">
    <property type="entry name" value="FtsX"/>
    <property type="match status" value="1"/>
</dbReference>
<evidence type="ECO:0000256" key="4">
    <source>
        <dbReference type="ARBA" id="ARBA00022692"/>
    </source>
</evidence>
<keyword evidence="6 7" id="KW-0472">Membrane</keyword>
<dbReference type="InterPro" id="IPR003838">
    <property type="entry name" value="ABC3_permease_C"/>
</dbReference>
<comment type="subcellular location">
    <subcellularLocation>
        <location evidence="1">Cell membrane</location>
        <topology evidence="1">Multi-pass membrane protein</topology>
    </subcellularLocation>
</comment>
<dbReference type="Proteomes" id="UP000285794">
    <property type="component" value="Unassembled WGS sequence"/>
</dbReference>
<evidence type="ECO:0000313" key="10">
    <source>
        <dbReference type="EMBL" id="RRG20054.1"/>
    </source>
</evidence>
<dbReference type="Pfam" id="PF12704">
    <property type="entry name" value="MacB_PCD"/>
    <property type="match status" value="1"/>
</dbReference>
<keyword evidence="5 7" id="KW-1133">Transmembrane helix</keyword>
<evidence type="ECO:0000259" key="9">
    <source>
        <dbReference type="Pfam" id="PF12704"/>
    </source>
</evidence>
<name>A0A425XYJ8_9BACT</name>
<feature type="transmembrane region" description="Helical" evidence="7">
    <location>
        <begin position="21"/>
        <end position="40"/>
    </location>
</feature>